<organism evidence="1 2">
    <name type="scientific">Triangularia setosa</name>
    <dbReference type="NCBI Taxonomy" id="2587417"/>
    <lineage>
        <taxon>Eukaryota</taxon>
        <taxon>Fungi</taxon>
        <taxon>Dikarya</taxon>
        <taxon>Ascomycota</taxon>
        <taxon>Pezizomycotina</taxon>
        <taxon>Sordariomycetes</taxon>
        <taxon>Sordariomycetidae</taxon>
        <taxon>Sordariales</taxon>
        <taxon>Podosporaceae</taxon>
        <taxon>Triangularia</taxon>
    </lineage>
</organism>
<evidence type="ECO:0000313" key="1">
    <source>
        <dbReference type="EMBL" id="KAK4178473.1"/>
    </source>
</evidence>
<dbReference type="EMBL" id="MU866137">
    <property type="protein sequence ID" value="KAK4178473.1"/>
    <property type="molecule type" value="Genomic_DNA"/>
</dbReference>
<reference evidence="1" key="1">
    <citation type="journal article" date="2023" name="Mol. Phylogenet. Evol.">
        <title>Genome-scale phylogeny and comparative genomics of the fungal order Sordariales.</title>
        <authorList>
            <person name="Hensen N."/>
            <person name="Bonometti L."/>
            <person name="Westerberg I."/>
            <person name="Brannstrom I.O."/>
            <person name="Guillou S."/>
            <person name="Cros-Aarteil S."/>
            <person name="Calhoun S."/>
            <person name="Haridas S."/>
            <person name="Kuo A."/>
            <person name="Mondo S."/>
            <person name="Pangilinan J."/>
            <person name="Riley R."/>
            <person name="LaButti K."/>
            <person name="Andreopoulos B."/>
            <person name="Lipzen A."/>
            <person name="Chen C."/>
            <person name="Yan M."/>
            <person name="Daum C."/>
            <person name="Ng V."/>
            <person name="Clum A."/>
            <person name="Steindorff A."/>
            <person name="Ohm R.A."/>
            <person name="Martin F."/>
            <person name="Silar P."/>
            <person name="Natvig D.O."/>
            <person name="Lalanne C."/>
            <person name="Gautier V."/>
            <person name="Ament-Velasquez S.L."/>
            <person name="Kruys A."/>
            <person name="Hutchinson M.I."/>
            <person name="Powell A.J."/>
            <person name="Barry K."/>
            <person name="Miller A.N."/>
            <person name="Grigoriev I.V."/>
            <person name="Debuchy R."/>
            <person name="Gladieux P."/>
            <person name="Hiltunen Thoren M."/>
            <person name="Johannesson H."/>
        </authorList>
    </citation>
    <scope>NUCLEOTIDE SEQUENCE</scope>
    <source>
        <strain evidence="1">CBS 892.96</strain>
    </source>
</reference>
<keyword evidence="2" id="KW-1185">Reference proteome</keyword>
<dbReference type="AlphaFoldDB" id="A0AAN6WAN6"/>
<protein>
    <submittedName>
        <fullName evidence="1">Uncharacterized protein</fullName>
    </submittedName>
</protein>
<name>A0AAN6WAN6_9PEZI</name>
<comment type="caution">
    <text evidence="1">The sequence shown here is derived from an EMBL/GenBank/DDBJ whole genome shotgun (WGS) entry which is preliminary data.</text>
</comment>
<gene>
    <name evidence="1" type="ORF">QBC36DRAFT_324682</name>
</gene>
<proteinExistence type="predicted"/>
<sequence>MGRVGQLATTTFLPSTFSTLSLARSSTLKRISYSTFQNSHSSHFSLPPLADMSLGGGIWDAYQRFDLQENVDYFTATVLCGIRREVGS</sequence>
<dbReference type="Proteomes" id="UP001302321">
    <property type="component" value="Unassembled WGS sequence"/>
</dbReference>
<accession>A0AAN6WAN6</accession>
<evidence type="ECO:0000313" key="2">
    <source>
        <dbReference type="Proteomes" id="UP001302321"/>
    </source>
</evidence>
<reference evidence="1" key="2">
    <citation type="submission" date="2023-05" db="EMBL/GenBank/DDBJ databases">
        <authorList>
            <consortium name="Lawrence Berkeley National Laboratory"/>
            <person name="Steindorff A."/>
            <person name="Hensen N."/>
            <person name="Bonometti L."/>
            <person name="Westerberg I."/>
            <person name="Brannstrom I.O."/>
            <person name="Guillou S."/>
            <person name="Cros-Aarteil S."/>
            <person name="Calhoun S."/>
            <person name="Haridas S."/>
            <person name="Kuo A."/>
            <person name="Mondo S."/>
            <person name="Pangilinan J."/>
            <person name="Riley R."/>
            <person name="Labutti K."/>
            <person name="Andreopoulos B."/>
            <person name="Lipzen A."/>
            <person name="Chen C."/>
            <person name="Yanf M."/>
            <person name="Daum C."/>
            <person name="Ng V."/>
            <person name="Clum A."/>
            <person name="Ohm R."/>
            <person name="Martin F."/>
            <person name="Silar P."/>
            <person name="Natvig D."/>
            <person name="Lalanne C."/>
            <person name="Gautier V."/>
            <person name="Ament-Velasquez S.L."/>
            <person name="Kruys A."/>
            <person name="Hutchinson M.I."/>
            <person name="Powell A.J."/>
            <person name="Barry K."/>
            <person name="Miller A.N."/>
            <person name="Grigoriev I.V."/>
            <person name="Debuchy R."/>
            <person name="Gladieux P."/>
            <person name="Thoren M.H."/>
            <person name="Johannesson H."/>
        </authorList>
    </citation>
    <scope>NUCLEOTIDE SEQUENCE</scope>
    <source>
        <strain evidence="1">CBS 892.96</strain>
    </source>
</reference>